<evidence type="ECO:0000256" key="2">
    <source>
        <dbReference type="ARBA" id="ARBA00023125"/>
    </source>
</evidence>
<dbReference type="AlphaFoldDB" id="A0A1I7INA7"/>
<dbReference type="OrthoDB" id="2666928at2"/>
<dbReference type="Proteomes" id="UP000199138">
    <property type="component" value="Unassembled WGS sequence"/>
</dbReference>
<reference evidence="5 6" key="1">
    <citation type="submission" date="2016-10" db="EMBL/GenBank/DDBJ databases">
        <authorList>
            <person name="de Groot N.N."/>
        </authorList>
    </citation>
    <scope>NUCLEOTIDE SEQUENCE [LARGE SCALE GENOMIC DNA]</scope>
    <source>
        <strain evidence="5 6">CGMCC 1.12333</strain>
    </source>
</reference>
<organism evidence="5 6">
    <name type="scientific">Pustulibacterium marinum</name>
    <dbReference type="NCBI Taxonomy" id="1224947"/>
    <lineage>
        <taxon>Bacteria</taxon>
        <taxon>Pseudomonadati</taxon>
        <taxon>Bacteroidota</taxon>
        <taxon>Flavobacteriia</taxon>
        <taxon>Flavobacteriales</taxon>
        <taxon>Flavobacteriaceae</taxon>
        <taxon>Pustulibacterium</taxon>
    </lineage>
</organism>
<dbReference type="PANTHER" id="PTHR11019">
    <property type="entry name" value="HTH-TYPE TRANSCRIPTIONAL REGULATOR NIMR"/>
    <property type="match status" value="1"/>
</dbReference>
<dbReference type="GO" id="GO:0043565">
    <property type="term" value="F:sequence-specific DNA binding"/>
    <property type="evidence" value="ECO:0007669"/>
    <property type="project" value="InterPro"/>
</dbReference>
<sequence length="267" mass="31454">MSSKYYLTDVDHIPQSFYCYHDLMGEQFIEWHSHQKGQFLYTEGGVVFVHTPSATHYLPARHFMYIPPNTKHAIYPSSPKVVMRNLYFPLKNTDGTFFYKEGIYPTNNLLLELLMYTKNWKGNILKKEFKKYAVVNALKVLVESTTSQPLLLNLPQATEERLVRVINYMVKHLEEEQQITRLAAKFNMSEKSLYRLFKKDVSMSFIRYYTLLRIFKSLEYLLETNYTIAEIAGLVGYNSVPTFSNTFTKIMDKRPSEYRKSTEIYNS</sequence>
<keyword evidence="6" id="KW-1185">Reference proteome</keyword>
<evidence type="ECO:0000313" key="6">
    <source>
        <dbReference type="Proteomes" id="UP000199138"/>
    </source>
</evidence>
<evidence type="ECO:0000313" key="5">
    <source>
        <dbReference type="EMBL" id="SFU74410.1"/>
    </source>
</evidence>
<keyword evidence="1" id="KW-0805">Transcription regulation</keyword>
<feature type="domain" description="HTH araC/xylS-type" evidence="4">
    <location>
        <begin position="163"/>
        <end position="261"/>
    </location>
</feature>
<dbReference type="InterPro" id="IPR003313">
    <property type="entry name" value="AraC-bd"/>
</dbReference>
<keyword evidence="2" id="KW-0238">DNA-binding</keyword>
<name>A0A1I7INA7_9FLAO</name>
<dbReference type="EMBL" id="FPBK01000018">
    <property type="protein sequence ID" value="SFU74410.1"/>
    <property type="molecule type" value="Genomic_DNA"/>
</dbReference>
<protein>
    <submittedName>
        <fullName evidence="5">AraC-like ligand binding domain-containing protein</fullName>
    </submittedName>
</protein>
<dbReference type="InterPro" id="IPR011051">
    <property type="entry name" value="RmlC_Cupin_sf"/>
</dbReference>
<dbReference type="InterPro" id="IPR018060">
    <property type="entry name" value="HTH_AraC"/>
</dbReference>
<dbReference type="Gene3D" id="2.60.120.10">
    <property type="entry name" value="Jelly Rolls"/>
    <property type="match status" value="1"/>
</dbReference>
<dbReference type="Pfam" id="PF12833">
    <property type="entry name" value="HTH_18"/>
    <property type="match status" value="1"/>
</dbReference>
<evidence type="ECO:0000256" key="1">
    <source>
        <dbReference type="ARBA" id="ARBA00023015"/>
    </source>
</evidence>
<dbReference type="Pfam" id="PF02311">
    <property type="entry name" value="AraC_binding"/>
    <property type="match status" value="1"/>
</dbReference>
<dbReference type="GO" id="GO:0003700">
    <property type="term" value="F:DNA-binding transcription factor activity"/>
    <property type="evidence" value="ECO:0007669"/>
    <property type="project" value="InterPro"/>
</dbReference>
<dbReference type="PANTHER" id="PTHR11019:SF159">
    <property type="entry name" value="TRANSCRIPTIONAL REGULATOR-RELATED"/>
    <property type="match status" value="1"/>
</dbReference>
<dbReference type="SUPFAM" id="SSF51182">
    <property type="entry name" value="RmlC-like cupins"/>
    <property type="match status" value="1"/>
</dbReference>
<gene>
    <name evidence="5" type="ORF">SAMN05216480_11840</name>
</gene>
<keyword evidence="3" id="KW-0804">Transcription</keyword>
<evidence type="ECO:0000259" key="4">
    <source>
        <dbReference type="PROSITE" id="PS01124"/>
    </source>
</evidence>
<dbReference type="Gene3D" id="1.10.10.60">
    <property type="entry name" value="Homeodomain-like"/>
    <property type="match status" value="2"/>
</dbReference>
<evidence type="ECO:0000256" key="3">
    <source>
        <dbReference type="ARBA" id="ARBA00023163"/>
    </source>
</evidence>
<proteinExistence type="predicted"/>
<dbReference type="SMART" id="SM00342">
    <property type="entry name" value="HTH_ARAC"/>
    <property type="match status" value="1"/>
</dbReference>
<dbReference type="STRING" id="1224947.SAMN05216480_11840"/>
<dbReference type="InterPro" id="IPR014710">
    <property type="entry name" value="RmlC-like_jellyroll"/>
</dbReference>
<dbReference type="RefSeq" id="WP_093026356.1">
    <property type="nucleotide sequence ID" value="NZ_FPBK01000018.1"/>
</dbReference>
<accession>A0A1I7INA7</accession>
<dbReference type="InterPro" id="IPR009057">
    <property type="entry name" value="Homeodomain-like_sf"/>
</dbReference>
<dbReference type="SUPFAM" id="SSF46689">
    <property type="entry name" value="Homeodomain-like"/>
    <property type="match status" value="2"/>
</dbReference>
<dbReference type="PROSITE" id="PS01124">
    <property type="entry name" value="HTH_ARAC_FAMILY_2"/>
    <property type="match status" value="1"/>
</dbReference>